<dbReference type="OrthoDB" id="547796at2759"/>
<dbReference type="InterPro" id="IPR018961">
    <property type="entry name" value="DnaJ_homolog_subfam-C_membr-28"/>
</dbReference>
<feature type="region of interest" description="Disordered" evidence="1">
    <location>
        <begin position="57"/>
        <end position="79"/>
    </location>
</feature>
<comment type="caution">
    <text evidence="3">The sequence shown here is derived from an EMBL/GenBank/DDBJ whole genome shotgun (WGS) entry which is preliminary data.</text>
</comment>
<evidence type="ECO:0000313" key="3">
    <source>
        <dbReference type="EMBL" id="OAD01127.1"/>
    </source>
</evidence>
<evidence type="ECO:0000256" key="1">
    <source>
        <dbReference type="SAM" id="MobiDB-lite"/>
    </source>
</evidence>
<dbReference type="STRING" id="747725.A0A162YWR0"/>
<reference evidence="3 4" key="1">
    <citation type="submission" date="2015-06" db="EMBL/GenBank/DDBJ databases">
        <title>Expansion of signal transduction pathways in fungi by whole-genome duplication.</title>
        <authorList>
            <consortium name="DOE Joint Genome Institute"/>
            <person name="Corrochano L.M."/>
            <person name="Kuo A."/>
            <person name="Marcet-Houben M."/>
            <person name="Polaino S."/>
            <person name="Salamov A."/>
            <person name="Villalobos J.M."/>
            <person name="Alvarez M.I."/>
            <person name="Avalos J."/>
            <person name="Benito E.P."/>
            <person name="Benoit I."/>
            <person name="Burger G."/>
            <person name="Camino L.P."/>
            <person name="Canovas D."/>
            <person name="Cerda-Olmedo E."/>
            <person name="Cheng J.-F."/>
            <person name="Dominguez A."/>
            <person name="Elias M."/>
            <person name="Eslava A.P."/>
            <person name="Glaser F."/>
            <person name="Grimwood J."/>
            <person name="Gutierrez G."/>
            <person name="Heitman J."/>
            <person name="Henrissat B."/>
            <person name="Iturriaga E.A."/>
            <person name="Lang B.F."/>
            <person name="Lavin J.L."/>
            <person name="Lee S."/>
            <person name="Li W."/>
            <person name="Lindquist E."/>
            <person name="Lopez-Garcia S."/>
            <person name="Luque E.M."/>
            <person name="Marcos A.T."/>
            <person name="Martin J."/>
            <person name="Mccluskey K."/>
            <person name="Medina H.R."/>
            <person name="Miralles-Duran A."/>
            <person name="Miyazaki A."/>
            <person name="Munoz-Torres E."/>
            <person name="Oguiza J.A."/>
            <person name="Ohm R."/>
            <person name="Olmedo M."/>
            <person name="Orejas M."/>
            <person name="Ortiz-Castellanos L."/>
            <person name="Pisabarro A.G."/>
            <person name="Rodriguez-Romero J."/>
            <person name="Ruiz-Herrera J."/>
            <person name="Ruiz-Vazquez R."/>
            <person name="Sanz C."/>
            <person name="Schackwitz W."/>
            <person name="Schmutz J."/>
            <person name="Shahriari M."/>
            <person name="Shelest E."/>
            <person name="Silva-Franco F."/>
            <person name="Soanes D."/>
            <person name="Syed K."/>
            <person name="Tagua V.G."/>
            <person name="Talbot N.J."/>
            <person name="Thon M."/>
            <person name="De Vries R.P."/>
            <person name="Wiebenga A."/>
            <person name="Yadav J.S."/>
            <person name="Braun E.L."/>
            <person name="Baker S."/>
            <person name="Garre V."/>
            <person name="Horwitz B."/>
            <person name="Torres-Martinez S."/>
            <person name="Idnurm A."/>
            <person name="Herrera-Estrella A."/>
            <person name="Gabaldon T."/>
            <person name="Grigoriev I.V."/>
        </authorList>
    </citation>
    <scope>NUCLEOTIDE SEQUENCE [LARGE SCALE GENOMIC DNA]</scope>
    <source>
        <strain evidence="3 4">CBS 277.49</strain>
    </source>
</reference>
<keyword evidence="4" id="KW-1185">Reference proteome</keyword>
<feature type="domain" description="DnaJ homologue subfamily C member 28 conserved" evidence="2">
    <location>
        <begin position="206"/>
        <end position="274"/>
    </location>
</feature>
<dbReference type="VEuPathDB" id="FungiDB:MUCCIDRAFT_184878"/>
<feature type="region of interest" description="Disordered" evidence="1">
    <location>
        <begin position="104"/>
        <end position="149"/>
    </location>
</feature>
<accession>A0A162YWR0</accession>
<evidence type="ECO:0000313" key="4">
    <source>
        <dbReference type="Proteomes" id="UP000077051"/>
    </source>
</evidence>
<dbReference type="AlphaFoldDB" id="A0A162YWR0"/>
<dbReference type="Pfam" id="PF09350">
    <property type="entry name" value="DJC28_CD"/>
    <property type="match status" value="1"/>
</dbReference>
<dbReference type="PANTHER" id="PTHR39394:SF1">
    <property type="entry name" value="DNAJ HOMOLOGUE SUBFAMILY C MEMBER 28 CONSERVED DOMAIN-CONTAINING PROTEIN"/>
    <property type="match status" value="1"/>
</dbReference>
<proteinExistence type="predicted"/>
<dbReference type="EMBL" id="AMYB01000006">
    <property type="protein sequence ID" value="OAD01127.1"/>
    <property type="molecule type" value="Genomic_DNA"/>
</dbReference>
<dbReference type="Proteomes" id="UP000077051">
    <property type="component" value="Unassembled WGS sequence"/>
</dbReference>
<evidence type="ECO:0000259" key="2">
    <source>
        <dbReference type="Pfam" id="PF09350"/>
    </source>
</evidence>
<dbReference type="PANTHER" id="PTHR39394">
    <property type="entry name" value="YALI0E31793P"/>
    <property type="match status" value="1"/>
</dbReference>
<organism evidence="3 4">
    <name type="scientific">Mucor lusitanicus CBS 277.49</name>
    <dbReference type="NCBI Taxonomy" id="747725"/>
    <lineage>
        <taxon>Eukaryota</taxon>
        <taxon>Fungi</taxon>
        <taxon>Fungi incertae sedis</taxon>
        <taxon>Mucoromycota</taxon>
        <taxon>Mucoromycotina</taxon>
        <taxon>Mucoromycetes</taxon>
        <taxon>Mucorales</taxon>
        <taxon>Mucorineae</taxon>
        <taxon>Mucoraceae</taxon>
        <taxon>Mucor</taxon>
    </lineage>
</organism>
<sequence>MLRTICTANLPLITKLAPKAVITHLPATMLLICRHYNNASSQQRTIFDTELDEEERQHLAKASKKQQLPDDKPWDGDEPVNHSVLRMIIDKYRAPLRVEGAARRNIPQPQSAYVPPPPPPPQKDEKSSQVKKLEREQKERERKQNRLMNAKDHAFEYAMNRKYPMDEEKAHVAENIARSQTKKDVDWEDWDLEEKPRNISELGVLSDARIRAARARGEFDDLPGRGKPIAEDPLLNNPFVDRTEYFLNRIIQRNGAAPPWVMMQQEVDTEVSSIRSQLNSAIKRCVDQVKHERSVVNKPLVLAQFEKMEKSYLNKELGRVNMRVRSYNVMCPAPVRKPLLEFDSELKSVLDKMSLN</sequence>
<feature type="compositionally biased region" description="Basic and acidic residues" evidence="1">
    <location>
        <begin position="122"/>
        <end position="149"/>
    </location>
</feature>
<protein>
    <recommendedName>
        <fullName evidence="2">DnaJ homologue subfamily C member 28 conserved domain-containing protein</fullName>
    </recommendedName>
</protein>
<name>A0A162YWR0_MUCCL</name>
<gene>
    <name evidence="3" type="ORF">MUCCIDRAFT_184878</name>
</gene>